<gene>
    <name evidence="2" type="ORF">JOE61_002161</name>
</gene>
<reference evidence="2 3" key="1">
    <citation type="submission" date="2021-01" db="EMBL/GenBank/DDBJ databases">
        <title>Sequencing the genomes of 1000 actinobacteria strains.</title>
        <authorList>
            <person name="Klenk H.-P."/>
        </authorList>
    </citation>
    <scope>NUCLEOTIDE SEQUENCE [LARGE SCALE GENOMIC DNA]</scope>
    <source>
        <strain evidence="2 3">DSM 18239</strain>
    </source>
</reference>
<proteinExistence type="predicted"/>
<keyword evidence="3" id="KW-1185">Reference proteome</keyword>
<organism evidence="2 3">
    <name type="scientific">Nocardioides salarius</name>
    <dbReference type="NCBI Taxonomy" id="374513"/>
    <lineage>
        <taxon>Bacteria</taxon>
        <taxon>Bacillati</taxon>
        <taxon>Actinomycetota</taxon>
        <taxon>Actinomycetes</taxon>
        <taxon>Propionibacteriales</taxon>
        <taxon>Nocardioidaceae</taxon>
        <taxon>Nocardioides</taxon>
    </lineage>
</organism>
<dbReference type="Proteomes" id="UP000732378">
    <property type="component" value="Unassembled WGS sequence"/>
</dbReference>
<dbReference type="RefSeq" id="WP_193669465.1">
    <property type="nucleotide sequence ID" value="NZ_JACDTV010000009.1"/>
</dbReference>
<comment type="caution">
    <text evidence="2">The sequence shown here is derived from an EMBL/GenBank/DDBJ whole genome shotgun (WGS) entry which is preliminary data.</text>
</comment>
<dbReference type="Gene3D" id="2.60.40.10">
    <property type="entry name" value="Immunoglobulins"/>
    <property type="match status" value="1"/>
</dbReference>
<dbReference type="InterPro" id="IPR035986">
    <property type="entry name" value="PKD_dom_sf"/>
</dbReference>
<dbReference type="Pfam" id="PF18911">
    <property type="entry name" value="PKD_4"/>
    <property type="match status" value="1"/>
</dbReference>
<accession>A0ABS2MAX6</accession>
<protein>
    <recommendedName>
        <fullName evidence="1">PKD domain-containing protein</fullName>
    </recommendedName>
</protein>
<dbReference type="PROSITE" id="PS50093">
    <property type="entry name" value="PKD"/>
    <property type="match status" value="1"/>
</dbReference>
<sequence length="405" mass="42096">MSPLSSRRSRTRSTAVATAVGTALVGLPVLAVVSAVGGPAGPAQAQSACSFDARFTDPAGDVNDLLILPVDPALDPDGLDLREAWVSTNATDDAITFHIKVTDLSVLSGGLRGTSELFRWAFVLGGQDYVVEADRPLLQPEVPIEAPGTYTLTDGSGTTLKTGLAGSFDPALDLVTVTLAASDLTTASPAQDAFVVGDVLSGFSITSLRSLLITDDVADRATSPCTYRIGDKTPSPDPTATVTATATTTATTTATATATATTTVTSQPTATATTTVTSQPTATATATTTATTTATATATATATETVTTGPGNRVPQVKRIAAKPLQGQGKARVKSPIRFRVKATDPDGDPLTYRWDFGDGNKGRGIRAINRYDFRGQYRIILKVNDGTETVKTRFMIKIGKPKKR</sequence>
<dbReference type="EMBL" id="JAFBBZ010000001">
    <property type="protein sequence ID" value="MBM7508347.1"/>
    <property type="molecule type" value="Genomic_DNA"/>
</dbReference>
<evidence type="ECO:0000313" key="3">
    <source>
        <dbReference type="Proteomes" id="UP000732378"/>
    </source>
</evidence>
<dbReference type="InterPro" id="IPR000601">
    <property type="entry name" value="PKD_dom"/>
</dbReference>
<dbReference type="CDD" id="cd00146">
    <property type="entry name" value="PKD"/>
    <property type="match status" value="1"/>
</dbReference>
<feature type="domain" description="PKD" evidence="1">
    <location>
        <begin position="348"/>
        <end position="386"/>
    </location>
</feature>
<evidence type="ECO:0000313" key="2">
    <source>
        <dbReference type="EMBL" id="MBM7508347.1"/>
    </source>
</evidence>
<evidence type="ECO:0000259" key="1">
    <source>
        <dbReference type="PROSITE" id="PS50093"/>
    </source>
</evidence>
<dbReference type="InterPro" id="IPR013783">
    <property type="entry name" value="Ig-like_fold"/>
</dbReference>
<dbReference type="SUPFAM" id="SSF49299">
    <property type="entry name" value="PKD domain"/>
    <property type="match status" value="1"/>
</dbReference>
<name>A0ABS2MAX6_9ACTN</name>